<gene>
    <name evidence="1" type="ORF">LCGC14_1463730</name>
</gene>
<comment type="caution">
    <text evidence="1">The sequence shown here is derived from an EMBL/GenBank/DDBJ whole genome shotgun (WGS) entry which is preliminary data.</text>
</comment>
<protein>
    <submittedName>
        <fullName evidence="1">Uncharacterized protein</fullName>
    </submittedName>
</protein>
<evidence type="ECO:0000313" key="1">
    <source>
        <dbReference type="EMBL" id="KKM68157.1"/>
    </source>
</evidence>
<accession>A0A0F9MG68</accession>
<sequence length="88" mass="9979">MQVKTRTSVYELSKEGDQFRLVKISLKEGAVSRVNPGRAFTSKNIWINRAGGLDVDTMNTSPIENLEEVQQWLKDNGVPEQNITKEML</sequence>
<dbReference type="EMBL" id="LAZR01010218">
    <property type="protein sequence ID" value="KKM68157.1"/>
    <property type="molecule type" value="Genomic_DNA"/>
</dbReference>
<dbReference type="AlphaFoldDB" id="A0A0F9MG68"/>
<proteinExistence type="predicted"/>
<organism evidence="1">
    <name type="scientific">marine sediment metagenome</name>
    <dbReference type="NCBI Taxonomy" id="412755"/>
    <lineage>
        <taxon>unclassified sequences</taxon>
        <taxon>metagenomes</taxon>
        <taxon>ecological metagenomes</taxon>
    </lineage>
</organism>
<name>A0A0F9MG68_9ZZZZ</name>
<reference evidence="1" key="1">
    <citation type="journal article" date="2015" name="Nature">
        <title>Complex archaea that bridge the gap between prokaryotes and eukaryotes.</title>
        <authorList>
            <person name="Spang A."/>
            <person name="Saw J.H."/>
            <person name="Jorgensen S.L."/>
            <person name="Zaremba-Niedzwiedzka K."/>
            <person name="Martijn J."/>
            <person name="Lind A.E."/>
            <person name="van Eijk R."/>
            <person name="Schleper C."/>
            <person name="Guy L."/>
            <person name="Ettema T.J."/>
        </authorList>
    </citation>
    <scope>NUCLEOTIDE SEQUENCE</scope>
</reference>